<evidence type="ECO:0000313" key="2">
    <source>
        <dbReference type="EMBL" id="MCP8939533.1"/>
    </source>
</evidence>
<proteinExistence type="predicted"/>
<dbReference type="EMBL" id="JANCLU010000012">
    <property type="protein sequence ID" value="MCP8939533.1"/>
    <property type="molecule type" value="Genomic_DNA"/>
</dbReference>
<sequence length="159" mass="17918">MMQQLAVLLKVKRLKEEQAQRALAARRREAEEAARAFAAARDAAETSRLALPGREHAVYVPMFGRTVAHDDLDEARGAVAAIFREHQERVDERDGADQRRHRTEAALQEARQAHLLAQRKRDKYVSLVDDLKVQLEAEAENSEALEIEDLFSKAGGPRP</sequence>
<dbReference type="Gene3D" id="1.10.287.1700">
    <property type="match status" value="1"/>
</dbReference>
<dbReference type="InterPro" id="IPR009929">
    <property type="entry name" value="T3SS_YscO"/>
</dbReference>
<keyword evidence="1" id="KW-0175">Coiled coil</keyword>
<dbReference type="RefSeq" id="WP_254743192.1">
    <property type="nucleotide sequence ID" value="NZ_JANCLU010000012.1"/>
</dbReference>
<evidence type="ECO:0000256" key="1">
    <source>
        <dbReference type="SAM" id="Coils"/>
    </source>
</evidence>
<dbReference type="Pfam" id="PF07321">
    <property type="entry name" value="YscO"/>
    <property type="match status" value="1"/>
</dbReference>
<organism evidence="2 3">
    <name type="scientific">Alsobacter ponti</name>
    <dbReference type="NCBI Taxonomy" id="2962936"/>
    <lineage>
        <taxon>Bacteria</taxon>
        <taxon>Pseudomonadati</taxon>
        <taxon>Pseudomonadota</taxon>
        <taxon>Alphaproteobacteria</taxon>
        <taxon>Hyphomicrobiales</taxon>
        <taxon>Alsobacteraceae</taxon>
        <taxon>Alsobacter</taxon>
    </lineage>
</organism>
<dbReference type="InterPro" id="IPR053716">
    <property type="entry name" value="Flag_assembly_chemotaxis_eff"/>
</dbReference>
<feature type="coiled-coil region" evidence="1">
    <location>
        <begin position="93"/>
        <end position="148"/>
    </location>
</feature>
<dbReference type="Proteomes" id="UP001205890">
    <property type="component" value="Unassembled WGS sequence"/>
</dbReference>
<accession>A0ABT1LF50</accession>
<comment type="caution">
    <text evidence="2">The sequence shown here is derived from an EMBL/GenBank/DDBJ whole genome shotgun (WGS) entry which is preliminary data.</text>
</comment>
<evidence type="ECO:0000313" key="3">
    <source>
        <dbReference type="Proteomes" id="UP001205890"/>
    </source>
</evidence>
<protein>
    <submittedName>
        <fullName evidence="2">Type III secretion protein</fullName>
    </submittedName>
</protein>
<reference evidence="2 3" key="1">
    <citation type="submission" date="2022-07" db="EMBL/GenBank/DDBJ databases">
        <authorList>
            <person name="Li W.-J."/>
            <person name="Deng Q.-Q."/>
        </authorList>
    </citation>
    <scope>NUCLEOTIDE SEQUENCE [LARGE SCALE GENOMIC DNA]</scope>
    <source>
        <strain evidence="2 3">SYSU M60028</strain>
    </source>
</reference>
<gene>
    <name evidence="2" type="ORF">NK718_13485</name>
</gene>
<keyword evidence="3" id="KW-1185">Reference proteome</keyword>
<name>A0ABT1LF50_9HYPH</name>